<keyword evidence="2" id="KW-1134">Transmembrane beta strand</keyword>
<evidence type="ECO:0000256" key="8">
    <source>
        <dbReference type="NCBIfam" id="TIGR03303"/>
    </source>
</evidence>
<evidence type="ECO:0000256" key="3">
    <source>
        <dbReference type="ARBA" id="ARBA00022692"/>
    </source>
</evidence>
<keyword evidence="6" id="KW-0472">Membrane</keyword>
<dbReference type="InterPro" id="IPR010827">
    <property type="entry name" value="BamA/TamA_POTRA"/>
</dbReference>
<proteinExistence type="predicted"/>
<sequence>MKQQNLIMLKVKYYLTVLAILSIAISAYCQTGYVRLLGLTVEGNVTADEGLIRANSGLIVGSEISGDNIQMAIKQIWQLGLFADIQILLEQEVADGVFLKILVNEYPRLEKIEVSGNKKMKKDEIEEVLDFYPGQIIRPHQIMTARRELLDAYGDEGYLHAEVNTTTTVSEETDRIILRLDIAEGKKVKIKSITFHGNEAHEKKKKFFPLSTVYWTVDWLFPDDPFTSGKLRGKMKETKQKGIFRSGDYNEEEFQDDQELVIEHYKNHGYRDAMIVTDSVKYSDDKRRLFLDVWVDEGKQYYFGEMTFSGNTLYEAAELVEQLLFERGDVYDKEKLDITVHEKLTNLYYDRGYIYANVSPVEIPTGDDTLNIHFKVFEGNEFKVRRILIEGNTKTRENVIRREFVLDPGDTFNVTKLYRSAREVTILNYFSNIIPDVQPINDQEVDLIFEVEEKSTDQIQMSAGYSELDGMIGSLGFTMPNLFGTGKSFSLNWQFGRIYRTFSVSLTEPWFLDTPTLVGVSFFDTRRGGSYYGFDEDIIGGSLRAGRRLRWPDDYFRIDWIYRLESALYSNFTTSFAQSNPQGLVEDEPRISSGITTILTRDSRDNPEFPTIGSVNRYSIELTGGILGGNDRYHKHIFTSQWYRPVLGPFVLYLDTEMGVVSQFTNTGQAVPYMERFFMGGSGLSLGIPLRGYDERVVGPQSGGYAAGGKTMFKQSFELRLPVVYSPTIFLLGFAEAGNVWYDLESTDVFDLRRSVGLGVRLYMPMIGLIGLDYGYGIDYFDPTTGERKGEWIPHFQFGRGF</sequence>
<dbReference type="Gene3D" id="2.40.160.50">
    <property type="entry name" value="membrane protein fhac: a member of the omp85/tpsb transporter family"/>
    <property type="match status" value="1"/>
</dbReference>
<evidence type="ECO:0000256" key="2">
    <source>
        <dbReference type="ARBA" id="ARBA00022452"/>
    </source>
</evidence>
<gene>
    <name evidence="10" type="primary">bamA</name>
    <name evidence="10" type="ORF">CEE37_11070</name>
</gene>
<dbReference type="GO" id="GO:0009279">
    <property type="term" value="C:cell outer membrane"/>
    <property type="evidence" value="ECO:0007669"/>
    <property type="project" value="UniProtKB-UniRule"/>
</dbReference>
<evidence type="ECO:0000256" key="6">
    <source>
        <dbReference type="ARBA" id="ARBA00023136"/>
    </source>
</evidence>
<keyword evidence="7" id="KW-0998">Cell outer membrane</keyword>
<dbReference type="Proteomes" id="UP000319619">
    <property type="component" value="Unassembled WGS sequence"/>
</dbReference>
<dbReference type="GO" id="GO:0071709">
    <property type="term" value="P:membrane assembly"/>
    <property type="evidence" value="ECO:0007669"/>
    <property type="project" value="InterPro"/>
</dbReference>
<dbReference type="InterPro" id="IPR023707">
    <property type="entry name" value="OM_assembly_BamA"/>
</dbReference>
<evidence type="ECO:0000313" key="10">
    <source>
        <dbReference type="EMBL" id="TKJ39810.1"/>
    </source>
</evidence>
<evidence type="ECO:0000313" key="11">
    <source>
        <dbReference type="Proteomes" id="UP000319619"/>
    </source>
</evidence>
<evidence type="ECO:0000256" key="5">
    <source>
        <dbReference type="ARBA" id="ARBA00022737"/>
    </source>
</evidence>
<evidence type="ECO:0000256" key="1">
    <source>
        <dbReference type="ARBA" id="ARBA00004370"/>
    </source>
</evidence>
<dbReference type="PIRSF" id="PIRSF006076">
    <property type="entry name" value="OM_assembly_OMP85"/>
    <property type="match status" value="1"/>
</dbReference>
<feature type="domain" description="POTRA" evidence="9">
    <location>
        <begin position="301"/>
        <end position="379"/>
    </location>
</feature>
<dbReference type="InterPro" id="IPR034746">
    <property type="entry name" value="POTRA"/>
</dbReference>
<evidence type="ECO:0000259" key="9">
    <source>
        <dbReference type="PROSITE" id="PS51779"/>
    </source>
</evidence>
<keyword evidence="3" id="KW-0812">Transmembrane</keyword>
<feature type="domain" description="POTRA" evidence="9">
    <location>
        <begin position="382"/>
        <end position="454"/>
    </location>
</feature>
<dbReference type="Gene3D" id="3.10.20.310">
    <property type="entry name" value="membrane protein fhac"/>
    <property type="match status" value="5"/>
</dbReference>
<dbReference type="PANTHER" id="PTHR12815">
    <property type="entry name" value="SORTING AND ASSEMBLY MACHINERY SAMM50 PROTEIN FAMILY MEMBER"/>
    <property type="match status" value="1"/>
</dbReference>
<keyword evidence="4" id="KW-0732">Signal</keyword>
<name>A0A532UXY5_UNCL8</name>
<comment type="caution">
    <text evidence="10">The sequence shown here is derived from an EMBL/GenBank/DDBJ whole genome shotgun (WGS) entry which is preliminary data.</text>
</comment>
<dbReference type="InterPro" id="IPR039910">
    <property type="entry name" value="D15-like"/>
</dbReference>
<dbReference type="Pfam" id="PF07244">
    <property type="entry name" value="POTRA"/>
    <property type="match status" value="3"/>
</dbReference>
<dbReference type="EMBL" id="NJBN01000007">
    <property type="protein sequence ID" value="TKJ39810.1"/>
    <property type="molecule type" value="Genomic_DNA"/>
</dbReference>
<organism evidence="10 11">
    <name type="scientific">candidate division LCP-89 bacterium B3_LCP</name>
    <dbReference type="NCBI Taxonomy" id="2012998"/>
    <lineage>
        <taxon>Bacteria</taxon>
        <taxon>Pseudomonadati</taxon>
        <taxon>Bacteria division LCP-89</taxon>
    </lineage>
</organism>
<dbReference type="AlphaFoldDB" id="A0A532UXY5"/>
<feature type="domain" description="POTRA" evidence="9">
    <location>
        <begin position="107"/>
        <end position="185"/>
    </location>
</feature>
<dbReference type="Pfam" id="PF01103">
    <property type="entry name" value="Omp85"/>
    <property type="match status" value="1"/>
</dbReference>
<comment type="subcellular location">
    <subcellularLocation>
        <location evidence="1">Membrane</location>
    </subcellularLocation>
</comment>
<evidence type="ECO:0000256" key="4">
    <source>
        <dbReference type="ARBA" id="ARBA00022729"/>
    </source>
</evidence>
<dbReference type="PANTHER" id="PTHR12815:SF47">
    <property type="entry name" value="TRANSLOCATION AND ASSEMBLY MODULE SUBUNIT TAMA"/>
    <property type="match status" value="1"/>
</dbReference>
<dbReference type="NCBIfam" id="TIGR03303">
    <property type="entry name" value="OM_YaeT"/>
    <property type="match status" value="1"/>
</dbReference>
<keyword evidence="5" id="KW-0677">Repeat</keyword>
<reference evidence="10 11" key="1">
    <citation type="submission" date="2017-06" db="EMBL/GenBank/DDBJ databases">
        <title>Novel microbial phyla capable of carbon fixation and sulfur reduction in deep-sea sediments.</title>
        <authorList>
            <person name="Huang J."/>
            <person name="Baker B."/>
            <person name="Wang Y."/>
        </authorList>
    </citation>
    <scope>NUCLEOTIDE SEQUENCE [LARGE SCALE GENOMIC DNA]</scope>
    <source>
        <strain evidence="10">B3_LCP</strain>
    </source>
</reference>
<evidence type="ECO:0000256" key="7">
    <source>
        <dbReference type="ARBA" id="ARBA00023237"/>
    </source>
</evidence>
<dbReference type="PROSITE" id="PS51779">
    <property type="entry name" value="POTRA"/>
    <property type="match status" value="3"/>
</dbReference>
<protein>
    <recommendedName>
        <fullName evidence="8">Outer membrane protein assembly factor BamA</fullName>
    </recommendedName>
</protein>
<accession>A0A532UXY5</accession>
<dbReference type="InterPro" id="IPR000184">
    <property type="entry name" value="Bac_surfAg_D15"/>
</dbReference>